<evidence type="ECO:0000313" key="2">
    <source>
        <dbReference type="EMBL" id="KAF2185680.1"/>
    </source>
</evidence>
<dbReference type="Proteomes" id="UP000800200">
    <property type="component" value="Unassembled WGS sequence"/>
</dbReference>
<feature type="region of interest" description="Disordered" evidence="1">
    <location>
        <begin position="144"/>
        <end position="186"/>
    </location>
</feature>
<proteinExistence type="predicted"/>
<dbReference type="EMBL" id="ML994632">
    <property type="protein sequence ID" value="KAF2185680.1"/>
    <property type="molecule type" value="Genomic_DNA"/>
</dbReference>
<dbReference type="AlphaFoldDB" id="A0A6A6E677"/>
<evidence type="ECO:0000313" key="3">
    <source>
        <dbReference type="Proteomes" id="UP000800200"/>
    </source>
</evidence>
<dbReference type="OrthoDB" id="3795508at2759"/>
<keyword evidence="3" id="KW-1185">Reference proteome</keyword>
<evidence type="ECO:0000256" key="1">
    <source>
        <dbReference type="SAM" id="MobiDB-lite"/>
    </source>
</evidence>
<organism evidence="2 3">
    <name type="scientific">Zopfia rhizophila CBS 207.26</name>
    <dbReference type="NCBI Taxonomy" id="1314779"/>
    <lineage>
        <taxon>Eukaryota</taxon>
        <taxon>Fungi</taxon>
        <taxon>Dikarya</taxon>
        <taxon>Ascomycota</taxon>
        <taxon>Pezizomycotina</taxon>
        <taxon>Dothideomycetes</taxon>
        <taxon>Dothideomycetes incertae sedis</taxon>
        <taxon>Zopfiaceae</taxon>
        <taxon>Zopfia</taxon>
    </lineage>
</organism>
<sequence>MPIPCPPTALPEAFRVICLRSVRAFGRGRRVVFKFDKSNSKKCAYCTLQNEKCAPIPWYAGEEYAAFWAAMDDLVLEEEEEEGSEEMMAVKRAAYALDNVVRVTTSMMKESGTDPSVFALSEGIRGISGKLDALRESIEALPASISGPVRGRGDGGGSGGGRRRGRRGSGAGPRERSSSPLADPDA</sequence>
<reference evidence="2" key="1">
    <citation type="journal article" date="2020" name="Stud. Mycol.">
        <title>101 Dothideomycetes genomes: a test case for predicting lifestyles and emergence of pathogens.</title>
        <authorList>
            <person name="Haridas S."/>
            <person name="Albert R."/>
            <person name="Binder M."/>
            <person name="Bloem J."/>
            <person name="Labutti K."/>
            <person name="Salamov A."/>
            <person name="Andreopoulos B."/>
            <person name="Baker S."/>
            <person name="Barry K."/>
            <person name="Bills G."/>
            <person name="Bluhm B."/>
            <person name="Cannon C."/>
            <person name="Castanera R."/>
            <person name="Culley D."/>
            <person name="Daum C."/>
            <person name="Ezra D."/>
            <person name="Gonzalez J."/>
            <person name="Henrissat B."/>
            <person name="Kuo A."/>
            <person name="Liang C."/>
            <person name="Lipzen A."/>
            <person name="Lutzoni F."/>
            <person name="Magnuson J."/>
            <person name="Mondo S."/>
            <person name="Nolan M."/>
            <person name="Ohm R."/>
            <person name="Pangilinan J."/>
            <person name="Park H.-J."/>
            <person name="Ramirez L."/>
            <person name="Alfaro M."/>
            <person name="Sun H."/>
            <person name="Tritt A."/>
            <person name="Yoshinaga Y."/>
            <person name="Zwiers L.-H."/>
            <person name="Turgeon B."/>
            <person name="Goodwin S."/>
            <person name="Spatafora J."/>
            <person name="Crous P."/>
            <person name="Grigoriev I."/>
        </authorList>
    </citation>
    <scope>NUCLEOTIDE SEQUENCE</scope>
    <source>
        <strain evidence="2">CBS 207.26</strain>
    </source>
</reference>
<name>A0A6A6E677_9PEZI</name>
<gene>
    <name evidence="2" type="ORF">K469DRAFT_687545</name>
</gene>
<accession>A0A6A6E677</accession>
<protein>
    <submittedName>
        <fullName evidence="2">Uncharacterized protein</fullName>
    </submittedName>
</protein>